<evidence type="ECO:0000256" key="9">
    <source>
        <dbReference type="ARBA" id="ARBA00023136"/>
    </source>
</evidence>
<dbReference type="InterPro" id="IPR016201">
    <property type="entry name" value="PSI"/>
</dbReference>
<dbReference type="PhylomeDB" id="T1IWD8"/>
<keyword evidence="7" id="KW-0677">Repeat</keyword>
<dbReference type="GO" id="GO:0048731">
    <property type="term" value="P:system development"/>
    <property type="evidence" value="ECO:0007669"/>
    <property type="project" value="UniProtKB-ARBA"/>
</dbReference>
<evidence type="ECO:0000256" key="5">
    <source>
        <dbReference type="ARBA" id="ARBA00022692"/>
    </source>
</evidence>
<evidence type="ECO:0000256" key="2">
    <source>
        <dbReference type="ARBA" id="ARBA00010297"/>
    </source>
</evidence>
<dbReference type="Pfam" id="PF01833">
    <property type="entry name" value="TIG"/>
    <property type="match status" value="3"/>
</dbReference>
<organism evidence="17 18">
    <name type="scientific">Strigamia maritima</name>
    <name type="common">European centipede</name>
    <name type="synonym">Geophilus maritimus</name>
    <dbReference type="NCBI Taxonomy" id="126957"/>
    <lineage>
        <taxon>Eukaryota</taxon>
        <taxon>Metazoa</taxon>
        <taxon>Ecdysozoa</taxon>
        <taxon>Arthropoda</taxon>
        <taxon>Myriapoda</taxon>
        <taxon>Chilopoda</taxon>
        <taxon>Pleurostigmophora</taxon>
        <taxon>Geophilomorpha</taxon>
        <taxon>Linotaeniidae</taxon>
        <taxon>Strigamia</taxon>
    </lineage>
</organism>
<evidence type="ECO:0000256" key="14">
    <source>
        <dbReference type="SAM" id="Phobius"/>
    </source>
</evidence>
<dbReference type="InterPro" id="IPR008936">
    <property type="entry name" value="Rho_GTPase_activation_prot"/>
</dbReference>
<dbReference type="SUPFAM" id="SSF81296">
    <property type="entry name" value="E set domains"/>
    <property type="match status" value="4"/>
</dbReference>
<dbReference type="InterPro" id="IPR014756">
    <property type="entry name" value="Ig_E-set"/>
</dbReference>
<feature type="coiled-coil region" evidence="13">
    <location>
        <begin position="846"/>
        <end position="888"/>
    </location>
</feature>
<dbReference type="HOGENOM" id="CLU_001436_2_0_1"/>
<keyword evidence="18" id="KW-1185">Reference proteome</keyword>
<dbReference type="STRING" id="126957.T1IWD8"/>
<dbReference type="EnsemblMetazoa" id="SMAR005505-RA">
    <property type="protein sequence ID" value="SMAR005505-PA"/>
    <property type="gene ID" value="SMAR005505"/>
</dbReference>
<evidence type="ECO:0000256" key="10">
    <source>
        <dbReference type="ARBA" id="ARBA00023157"/>
    </source>
</evidence>
<dbReference type="FunFam" id="1.10.506.10:FF:000027">
    <property type="entry name" value="Plexin A, isoform B"/>
    <property type="match status" value="1"/>
</dbReference>
<keyword evidence="8 14" id="KW-1133">Transmembrane helix</keyword>
<dbReference type="CDD" id="cd01180">
    <property type="entry name" value="IPT_plexin_repeat1"/>
    <property type="match status" value="1"/>
</dbReference>
<dbReference type="eggNOG" id="KOG3610">
    <property type="taxonomic scope" value="Eukaryota"/>
</dbReference>
<dbReference type="Proteomes" id="UP000014500">
    <property type="component" value="Unassembled WGS sequence"/>
</dbReference>
<dbReference type="InterPro" id="IPR046800">
    <property type="entry name" value="Plexin_RBD"/>
</dbReference>
<accession>T1IWD8</accession>
<dbReference type="FunFam" id="2.60.40.10:FF:001688">
    <property type="entry name" value="GM13016"/>
    <property type="match status" value="1"/>
</dbReference>
<feature type="domain" description="PSI" evidence="15">
    <location>
        <begin position="369"/>
        <end position="419"/>
    </location>
</feature>
<protein>
    <recommendedName>
        <fullName evidence="19">Sema domain-containing protein</fullName>
    </recommendedName>
</protein>
<dbReference type="Gene3D" id="1.10.506.10">
    <property type="entry name" value="GTPase Activation - p120gap, domain 1"/>
    <property type="match status" value="1"/>
</dbReference>
<keyword evidence="6" id="KW-0732">Signal</keyword>
<keyword evidence="4" id="KW-1003">Cell membrane</keyword>
<dbReference type="GO" id="GO:0120025">
    <property type="term" value="C:plasma membrane bounded cell projection"/>
    <property type="evidence" value="ECO:0007669"/>
    <property type="project" value="UniProtKB-ARBA"/>
</dbReference>
<feature type="domain" description="PSI" evidence="15">
    <location>
        <begin position="208"/>
        <end position="243"/>
    </location>
</feature>
<evidence type="ECO:0000256" key="3">
    <source>
        <dbReference type="ARBA" id="ARBA00022473"/>
    </source>
</evidence>
<dbReference type="PANTHER" id="PTHR22625:SF70">
    <property type="entry name" value="PLEXIN A, ISOFORM A"/>
    <property type="match status" value="1"/>
</dbReference>
<evidence type="ECO:0000256" key="4">
    <source>
        <dbReference type="ARBA" id="ARBA00022475"/>
    </source>
</evidence>
<evidence type="ECO:0000313" key="17">
    <source>
        <dbReference type="EnsemblMetazoa" id="SMAR005505-PA"/>
    </source>
</evidence>
<dbReference type="Gene3D" id="2.130.10.10">
    <property type="entry name" value="YVTN repeat-like/Quinoprotein amine dehydrogenase"/>
    <property type="match status" value="1"/>
</dbReference>
<dbReference type="SUPFAM" id="SSF103575">
    <property type="entry name" value="Plexin repeat"/>
    <property type="match status" value="2"/>
</dbReference>
<dbReference type="FunFam" id="2.60.40.10:FF:001407">
    <property type="entry name" value="Plexin A, isoform B"/>
    <property type="match status" value="1"/>
</dbReference>
<evidence type="ECO:0000256" key="13">
    <source>
        <dbReference type="SAM" id="Coils"/>
    </source>
</evidence>
<evidence type="ECO:0008006" key="19">
    <source>
        <dbReference type="Google" id="ProtNLM"/>
    </source>
</evidence>
<dbReference type="Gene3D" id="3.10.20.90">
    <property type="entry name" value="Phosphatidylinositol 3-kinase Catalytic Subunit, Chain A, domain 1"/>
    <property type="match status" value="1"/>
</dbReference>
<dbReference type="SUPFAM" id="SSF48350">
    <property type="entry name" value="GTPase activation domain, GAP"/>
    <property type="match status" value="1"/>
</dbReference>
<dbReference type="GO" id="GO:0005886">
    <property type="term" value="C:plasma membrane"/>
    <property type="evidence" value="ECO:0007669"/>
    <property type="project" value="UniProtKB-SubCell"/>
</dbReference>
<dbReference type="OMA" id="KYNEQLM"/>
<keyword evidence="9 14" id="KW-0472">Membrane</keyword>
<evidence type="ECO:0000256" key="8">
    <source>
        <dbReference type="ARBA" id="ARBA00022989"/>
    </source>
</evidence>
<evidence type="ECO:0000256" key="1">
    <source>
        <dbReference type="ARBA" id="ARBA00004251"/>
    </source>
</evidence>
<evidence type="ECO:0000256" key="11">
    <source>
        <dbReference type="ARBA" id="ARBA00023170"/>
    </source>
</evidence>
<dbReference type="InterPro" id="IPR002165">
    <property type="entry name" value="Plexin_repeat"/>
</dbReference>
<feature type="domain" description="PSI" evidence="15">
    <location>
        <begin position="57"/>
        <end position="109"/>
    </location>
</feature>
<dbReference type="FunFam" id="1.10.506.10:FF:000005">
    <property type="entry name" value="Plexin A1"/>
    <property type="match status" value="1"/>
</dbReference>
<name>T1IWD8_STRMM</name>
<dbReference type="Gene3D" id="2.60.40.10">
    <property type="entry name" value="Immunoglobulins"/>
    <property type="match status" value="5"/>
</dbReference>
<dbReference type="InterPro" id="IPR041019">
    <property type="entry name" value="TIG1_plexin"/>
</dbReference>
<dbReference type="PANTHER" id="PTHR22625">
    <property type="entry name" value="PLEXIN"/>
    <property type="match status" value="1"/>
</dbReference>
<evidence type="ECO:0000256" key="12">
    <source>
        <dbReference type="ARBA" id="ARBA00023180"/>
    </source>
</evidence>
<dbReference type="CDD" id="cd00603">
    <property type="entry name" value="IPT_PCSR"/>
    <property type="match status" value="1"/>
</dbReference>
<dbReference type="Pfam" id="PF08337">
    <property type="entry name" value="Plexin_cytopl"/>
    <property type="match status" value="1"/>
</dbReference>
<feature type="transmembrane region" description="Helical" evidence="14">
    <location>
        <begin position="820"/>
        <end position="842"/>
    </location>
</feature>
<dbReference type="Pfam" id="PF24479">
    <property type="entry name" value="PSI_PlexinA-B"/>
    <property type="match status" value="1"/>
</dbReference>
<evidence type="ECO:0000259" key="15">
    <source>
        <dbReference type="SMART" id="SM00423"/>
    </source>
</evidence>
<dbReference type="GO" id="GO:0009653">
    <property type="term" value="P:anatomical structure morphogenesis"/>
    <property type="evidence" value="ECO:0007669"/>
    <property type="project" value="UniProtKB-ARBA"/>
</dbReference>
<dbReference type="Pfam" id="PF20170">
    <property type="entry name" value="Plexin_RBD"/>
    <property type="match status" value="1"/>
</dbReference>
<keyword evidence="13" id="KW-0175">Coiled coil</keyword>
<comment type="similarity">
    <text evidence="2">Belongs to the plexin family.</text>
</comment>
<evidence type="ECO:0000256" key="6">
    <source>
        <dbReference type="ARBA" id="ARBA00022729"/>
    </source>
</evidence>
<dbReference type="GO" id="GO:0017154">
    <property type="term" value="F:semaphorin receptor activity"/>
    <property type="evidence" value="ECO:0007669"/>
    <property type="project" value="InterPro"/>
</dbReference>
<sequence length="1488" mass="167747">MRVDTMVVIETSRTAYQYSDLEVDRNSPVNADLLFDPNKEFIYVMTERKLTRLKVQECMVYRSCGECLGAKDPYCGWCSLENKCSLRSECAQASQDPLYWLSYRSGKCTTITNVQPSQIQRTTARTLQLTIDNLPNLTGQFVCVFTEPESNKSLHTNATRTALGVSCPTPRTDALPAIPQGQHHFTAKLSVKNWTGPEFVATNFTFYDCNTYSSCTQCVSSAFPCDWCVDGHRCTHDTGENCRNDILVTGINNIGPSIRSGPGFCPRINSTVVGGSTELLVPYGSVNRVSVKVDNMAQFIMQTRFVCQFNIDGRVKQVTAQLLGDTIYCENMEFKYNSNSSNLTATFAVIWGGSKPLDNPDNIHVLVYRCPKMADNCGLCLALPEKYKCGWCQSSDKCQVSDQCDGQGVAWLDRQKTCPNPRILDFQPRTGPLEGGTKVTIKGINLGRTFEDIQNGVTVAGHQCIPVEDEYIRTAQIVCEIKTPDLPPENMHKGPVIVKVQDSFRGDSAIPFVYVSPFIQSIKPNKGPQSGGTRLRITGEHMNAGSTIQAFIDDLPCKITNTSKHHAECITSRSDRRRTGELRMKFDHGERTLQSMKFHYVDDPKITRVESGPIQSTVIRAIPSGGITIRVHGFHFDAIQEPLVYVTYESQDYISHCHVKSSTFMQCKSPRIPVDGTIDSDNPRRLDLGFIMDNVTKYRNYNLSLYPNPKYLEFEETKQIKYYKSDYLTINGENLDLASKESDVKVEIGTRYCNVTSLSSTQLTCRPPTSQPPARGFDGHPDLNIIPEVVVIVGGDLRYKIGYLSYESPLLPDGTLPNSVIIGVTVGGIILLVIVIAILIAYRIKSTESNRVLKNMQEQMDVLELRVAAECKEAFAELQTEMTDLTSDLTSGGIPFRDYRGYAMKNLFPNCDDNSLKELDIDLHRRPTIEKGLKQFGQLIMNKTFLLLFIRTLESNRYFSMRDRCSVAALIMVALQGKMEYCTDILKTLLAELIEKCIEGKSHPKLLLRRTESVAEKMLSAWFAFLLYKFLKECAGEPLYLLYRAIKQQVDKGPVDAMTSEARYSLSEEKLIRQSIEYKSLTVYVSISPQTSYVSGLDSHSESMDLPVKVLDCDTISQVKEKALDSIYKSTPFSQRPSKDDLDLEWRTGMSGRLILSDEDNTTKTEGEWKKLNTLAHYKVQEGAQLTLVPKQSSMYNLSILSEKSEKHNKYETLNFSKLSSASPPLNRATSPLNHNPETGYKKWHLVKHHDSDAHKEGERGNKMVSEIYLTRLLATKGTLQKFVDDLFETIFSTAHRGSALPLAIKYMFDFLDDQALQHGITDSEVVHTWKSNSLPLRVWVNLIKNPNFVFDIYKSNIVDSCLSVVAVSFMDSCSTSDHRLGKDSPSSKLLYAKDIPVYKEWVDRYYQDIKLMQAISDQDMNAMLAEESRLHSNEFNTNSALYELHGYAVKYNDQLIQQLEEDEFSRKNKLAYKLEHVHSVMAGESDA</sequence>
<feature type="domain" description="IPT/TIG" evidence="16">
    <location>
        <begin position="420"/>
        <end position="515"/>
    </location>
</feature>
<dbReference type="GO" id="GO:0002116">
    <property type="term" value="C:semaphorin receptor complex"/>
    <property type="evidence" value="ECO:0007669"/>
    <property type="project" value="TreeGrafter"/>
</dbReference>
<dbReference type="InterPro" id="IPR002909">
    <property type="entry name" value="IPT_dom"/>
</dbReference>
<dbReference type="InterPro" id="IPR031148">
    <property type="entry name" value="Plexin"/>
</dbReference>
<dbReference type="SMART" id="SM00429">
    <property type="entry name" value="IPT"/>
    <property type="match status" value="3"/>
</dbReference>
<keyword evidence="3" id="KW-0217">Developmental protein</keyword>
<dbReference type="Pfam" id="PF17960">
    <property type="entry name" value="TIG_plexin"/>
    <property type="match status" value="1"/>
</dbReference>
<proteinExistence type="inferred from homology"/>
<keyword evidence="11" id="KW-0675">Receptor</keyword>
<dbReference type="Pfam" id="PF01437">
    <property type="entry name" value="PSI"/>
    <property type="match status" value="2"/>
</dbReference>
<dbReference type="InterPro" id="IPR015943">
    <property type="entry name" value="WD40/YVTN_repeat-like_dom_sf"/>
</dbReference>
<dbReference type="Pfam" id="PF18020">
    <property type="entry name" value="TIG_2"/>
    <property type="match status" value="1"/>
</dbReference>
<evidence type="ECO:0000259" key="16">
    <source>
        <dbReference type="SMART" id="SM00429"/>
    </source>
</evidence>
<dbReference type="InterPro" id="IPR013783">
    <property type="entry name" value="Ig-like_fold"/>
</dbReference>
<dbReference type="GO" id="GO:0030334">
    <property type="term" value="P:regulation of cell migration"/>
    <property type="evidence" value="ECO:0007669"/>
    <property type="project" value="TreeGrafter"/>
</dbReference>
<dbReference type="InterPro" id="IPR013548">
    <property type="entry name" value="Plexin_cytoplasmic_RasGAP_dom"/>
</dbReference>
<dbReference type="FunFam" id="2.60.40.10:FF:000728">
    <property type="entry name" value="Plexin D1"/>
    <property type="match status" value="1"/>
</dbReference>
<reference evidence="17" key="2">
    <citation type="submission" date="2015-02" db="UniProtKB">
        <authorList>
            <consortium name="EnsemblMetazoa"/>
        </authorList>
    </citation>
    <scope>IDENTIFICATION</scope>
</reference>
<keyword evidence="12" id="KW-0325">Glycoprotein</keyword>
<evidence type="ECO:0000256" key="7">
    <source>
        <dbReference type="ARBA" id="ARBA00022737"/>
    </source>
</evidence>
<feature type="domain" description="IPT/TIG" evidence="16">
    <location>
        <begin position="603"/>
        <end position="706"/>
    </location>
</feature>
<comment type="subcellular location">
    <subcellularLocation>
        <location evidence="1">Cell membrane</location>
        <topology evidence="1">Single-pass type I membrane protein</topology>
    </subcellularLocation>
</comment>
<dbReference type="SMART" id="SM00423">
    <property type="entry name" value="PSI"/>
    <property type="match status" value="3"/>
</dbReference>
<feature type="domain" description="IPT/TIG" evidence="16">
    <location>
        <begin position="516"/>
        <end position="601"/>
    </location>
</feature>
<evidence type="ECO:0000313" key="18">
    <source>
        <dbReference type="Proteomes" id="UP000014500"/>
    </source>
</evidence>
<dbReference type="EMBL" id="JH431612">
    <property type="status" value="NOT_ANNOTATED_CDS"/>
    <property type="molecule type" value="Genomic_DNA"/>
</dbReference>
<keyword evidence="10" id="KW-1015">Disulfide bond</keyword>
<dbReference type="InterPro" id="IPR041362">
    <property type="entry name" value="TIG2_plexin"/>
</dbReference>
<keyword evidence="5 14" id="KW-0812">Transmembrane</keyword>
<reference evidence="18" key="1">
    <citation type="submission" date="2011-05" db="EMBL/GenBank/DDBJ databases">
        <authorList>
            <person name="Richards S.R."/>
            <person name="Qu J."/>
            <person name="Jiang H."/>
            <person name="Jhangiani S.N."/>
            <person name="Agravi P."/>
            <person name="Goodspeed R."/>
            <person name="Gross S."/>
            <person name="Mandapat C."/>
            <person name="Jackson L."/>
            <person name="Mathew T."/>
            <person name="Pu L."/>
            <person name="Thornton R."/>
            <person name="Saada N."/>
            <person name="Wilczek-Boney K.B."/>
            <person name="Lee S."/>
            <person name="Kovar C."/>
            <person name="Wu Y."/>
            <person name="Scherer S.E."/>
            <person name="Worley K.C."/>
            <person name="Muzny D.M."/>
            <person name="Gibbs R."/>
        </authorList>
    </citation>
    <scope>NUCLEOTIDE SEQUENCE</scope>
    <source>
        <strain evidence="18">Brora</strain>
    </source>
</reference>
<dbReference type="InterPro" id="IPR036352">
    <property type="entry name" value="Semap_dom_sf"/>
</dbReference>
<dbReference type="FunFam" id="2.60.40.10:FF:000203">
    <property type="entry name" value="Plexin B2"/>
    <property type="match status" value="1"/>
</dbReference>
<dbReference type="CDD" id="cd12790">
    <property type="entry name" value="RasGAP_plexin_A"/>
    <property type="match status" value="1"/>
</dbReference>
<dbReference type="SUPFAM" id="SSF101912">
    <property type="entry name" value="Sema domain"/>
    <property type="match status" value="1"/>
</dbReference>